<reference evidence="9" key="1">
    <citation type="submission" date="2020-01" db="EMBL/GenBank/DDBJ databases">
        <title>Genome sequence of Kobresia littledalei, the first chromosome-level genome in the family Cyperaceae.</title>
        <authorList>
            <person name="Qu G."/>
        </authorList>
    </citation>
    <scope>NUCLEOTIDE SEQUENCE</scope>
    <source>
        <strain evidence="9">C.B.Clarke</strain>
        <tissue evidence="9">Leaf</tissue>
    </source>
</reference>
<organism evidence="9 10">
    <name type="scientific">Carex littledalei</name>
    <dbReference type="NCBI Taxonomy" id="544730"/>
    <lineage>
        <taxon>Eukaryota</taxon>
        <taxon>Viridiplantae</taxon>
        <taxon>Streptophyta</taxon>
        <taxon>Embryophyta</taxon>
        <taxon>Tracheophyta</taxon>
        <taxon>Spermatophyta</taxon>
        <taxon>Magnoliopsida</taxon>
        <taxon>Liliopsida</taxon>
        <taxon>Poales</taxon>
        <taxon>Cyperaceae</taxon>
        <taxon>Cyperoideae</taxon>
        <taxon>Cariceae</taxon>
        <taxon>Carex</taxon>
        <taxon>Carex subgen. Euthyceras</taxon>
    </lineage>
</organism>
<dbReference type="PIRSF" id="PIRSF001771">
    <property type="entry name" value="Cyclin_A_B_D_E"/>
    <property type="match status" value="1"/>
</dbReference>
<dbReference type="Pfam" id="PF00134">
    <property type="entry name" value="Cyclin_N"/>
    <property type="match status" value="1"/>
</dbReference>
<dbReference type="GO" id="GO:0044772">
    <property type="term" value="P:mitotic cell cycle phase transition"/>
    <property type="evidence" value="ECO:0007669"/>
    <property type="project" value="InterPro"/>
</dbReference>
<dbReference type="InterPro" id="IPR036915">
    <property type="entry name" value="Cyclin-like_sf"/>
</dbReference>
<dbReference type="Pfam" id="PF02984">
    <property type="entry name" value="Cyclin_C"/>
    <property type="match status" value="1"/>
</dbReference>
<evidence type="ECO:0000256" key="1">
    <source>
        <dbReference type="ARBA" id="ARBA00006955"/>
    </source>
</evidence>
<sequence length="337" mass="38097">MVEKENIPPPRLTAGAVKRASAMDASNSQSPSKKNRVAVSGLPNPPNAVTLPGDEEYEVEDLQVAAPYASGLYQFLRSKEVEPMMRPLSDYIKTIQSDVTADLRGTVVDFLVRAAKSYRLKSNTLYLTVSYIDRYLSCNAIGSERLLLLGAASMLIATKYNETTPCHVEDICYVTDNICDKQEVMEMESDVLKILKFEMGGPTINTFLQRFIKAGQKFGKRKSPVRKCLAYYIAELSLMDYGCIKFLPSVVAASAVYLARFTVDSSIHPWNEELWRSTGYKAHELKECVYALQELQSNKRCSSLGAIRDKYEQDKFKCVSILRSREDILDEWWEKEI</sequence>
<dbReference type="PROSITE" id="PS00292">
    <property type="entry name" value="CYCLINS"/>
    <property type="match status" value="1"/>
</dbReference>
<dbReference type="AlphaFoldDB" id="A0A833VVC9"/>
<keyword evidence="4" id="KW-0131">Cell cycle</keyword>
<evidence type="ECO:0000256" key="6">
    <source>
        <dbReference type="SAM" id="MobiDB-lite"/>
    </source>
</evidence>
<evidence type="ECO:0000313" key="9">
    <source>
        <dbReference type="EMBL" id="KAF3336868.1"/>
    </source>
</evidence>
<dbReference type="GO" id="GO:0016538">
    <property type="term" value="F:cyclin-dependent protein serine/threonine kinase regulator activity"/>
    <property type="evidence" value="ECO:0007669"/>
    <property type="project" value="InterPro"/>
</dbReference>
<feature type="region of interest" description="Disordered" evidence="6">
    <location>
        <begin position="1"/>
        <end position="47"/>
    </location>
</feature>
<protein>
    <submittedName>
        <fullName evidence="9">Cyclin-A3-1-like protein</fullName>
    </submittedName>
</protein>
<feature type="domain" description="Cyclin-like" evidence="7">
    <location>
        <begin position="109"/>
        <end position="193"/>
    </location>
</feature>
<feature type="domain" description="Cyclin-like" evidence="7">
    <location>
        <begin position="206"/>
        <end position="294"/>
    </location>
</feature>
<comment type="similarity">
    <text evidence="1">Belongs to the cyclin family. Cyclin AB subfamily.</text>
</comment>
<evidence type="ECO:0000259" key="8">
    <source>
        <dbReference type="SMART" id="SM01332"/>
    </source>
</evidence>
<keyword evidence="10" id="KW-1185">Reference proteome</keyword>
<dbReference type="OrthoDB" id="5590282at2759"/>
<evidence type="ECO:0000256" key="2">
    <source>
        <dbReference type="ARBA" id="ARBA00022618"/>
    </source>
</evidence>
<dbReference type="PANTHER" id="PTHR10177">
    <property type="entry name" value="CYCLINS"/>
    <property type="match status" value="1"/>
</dbReference>
<dbReference type="SUPFAM" id="SSF47954">
    <property type="entry name" value="Cyclin-like"/>
    <property type="match status" value="2"/>
</dbReference>
<dbReference type="InterPro" id="IPR046965">
    <property type="entry name" value="Cyclin_A/B-like"/>
</dbReference>
<comment type="caution">
    <text evidence="9">The sequence shown here is derived from an EMBL/GenBank/DDBJ whole genome shotgun (WGS) entry which is preliminary data.</text>
</comment>
<gene>
    <name evidence="9" type="ORF">FCM35_KLT19454</name>
</gene>
<dbReference type="InterPro" id="IPR004367">
    <property type="entry name" value="Cyclin_C-dom"/>
</dbReference>
<keyword evidence="2" id="KW-0132">Cell division</keyword>
<proteinExistence type="inferred from homology"/>
<dbReference type="Gene3D" id="1.10.472.10">
    <property type="entry name" value="Cyclin-like"/>
    <property type="match status" value="2"/>
</dbReference>
<evidence type="ECO:0000256" key="5">
    <source>
        <dbReference type="RuleBase" id="RU000383"/>
    </source>
</evidence>
<evidence type="ECO:0000256" key="4">
    <source>
        <dbReference type="ARBA" id="ARBA00023306"/>
    </source>
</evidence>
<evidence type="ECO:0000259" key="7">
    <source>
        <dbReference type="SMART" id="SM00385"/>
    </source>
</evidence>
<dbReference type="InterPro" id="IPR006671">
    <property type="entry name" value="Cyclin_N"/>
</dbReference>
<accession>A0A833VVC9</accession>
<dbReference type="GO" id="GO:0051301">
    <property type="term" value="P:cell division"/>
    <property type="evidence" value="ECO:0007669"/>
    <property type="project" value="UniProtKB-KW"/>
</dbReference>
<dbReference type="SMART" id="SM01332">
    <property type="entry name" value="Cyclin_C"/>
    <property type="match status" value="1"/>
</dbReference>
<name>A0A833VVC9_9POAL</name>
<dbReference type="InterPro" id="IPR039361">
    <property type="entry name" value="Cyclin"/>
</dbReference>
<evidence type="ECO:0000256" key="3">
    <source>
        <dbReference type="ARBA" id="ARBA00023127"/>
    </source>
</evidence>
<dbReference type="InterPro" id="IPR013763">
    <property type="entry name" value="Cyclin-like_dom"/>
</dbReference>
<keyword evidence="3 5" id="KW-0195">Cyclin</keyword>
<feature type="domain" description="Cyclin C-terminal" evidence="8">
    <location>
        <begin position="202"/>
        <end position="324"/>
    </location>
</feature>
<dbReference type="Proteomes" id="UP000623129">
    <property type="component" value="Unassembled WGS sequence"/>
</dbReference>
<dbReference type="EMBL" id="SWLB01000007">
    <property type="protein sequence ID" value="KAF3336868.1"/>
    <property type="molecule type" value="Genomic_DNA"/>
</dbReference>
<dbReference type="InterPro" id="IPR048258">
    <property type="entry name" value="Cyclins_cyclin-box"/>
</dbReference>
<dbReference type="SMART" id="SM00385">
    <property type="entry name" value="CYCLIN"/>
    <property type="match status" value="2"/>
</dbReference>
<dbReference type="FunFam" id="1.10.472.10:FF:000013">
    <property type="entry name" value="Cyclin A1"/>
    <property type="match status" value="1"/>
</dbReference>
<evidence type="ECO:0000313" key="10">
    <source>
        <dbReference type="Proteomes" id="UP000623129"/>
    </source>
</evidence>